<dbReference type="AlphaFoldDB" id="A0A8H3S5G3"/>
<evidence type="ECO:0000259" key="1">
    <source>
        <dbReference type="Pfam" id="PF08881"/>
    </source>
</evidence>
<dbReference type="SUPFAM" id="SSF51322">
    <property type="entry name" value="Cyanovirin-N"/>
    <property type="match status" value="1"/>
</dbReference>
<protein>
    <recommendedName>
        <fullName evidence="1">Cyanovirin-N domain-containing protein</fullName>
    </recommendedName>
</protein>
<sequence length="226" mass="25174">MVFSTTSRNVRVEHDRETDKIFLHAECKSDSGNWQSSSICLDDHLGISTEYKGFDTTQEQTASAQGQSLWSLLVPDRLNLKGVSVLCGKVREEHGGWETSIYLDLLFNNNNGQLVKESWSSSLLKSVAMINRGSVLTFFLLAPDGKLAISQLSLAEDLEYSSGCLRPRSNNSDIRFEFDDPRGYAYCISLMVKDGNYSSGWTRVDASFSDQFSNLKGKISTKDPSV</sequence>
<gene>
    <name evidence="2" type="ORF">IFM46972_08168</name>
</gene>
<dbReference type="Proteomes" id="UP000465221">
    <property type="component" value="Unassembled WGS sequence"/>
</dbReference>
<evidence type="ECO:0000313" key="2">
    <source>
        <dbReference type="EMBL" id="GFF46922.1"/>
    </source>
</evidence>
<dbReference type="Pfam" id="PF08881">
    <property type="entry name" value="CVNH"/>
    <property type="match status" value="1"/>
</dbReference>
<dbReference type="InterPro" id="IPR011058">
    <property type="entry name" value="Cyanovirin-N"/>
</dbReference>
<accession>A0A8H3S5G3</accession>
<dbReference type="InterPro" id="IPR036673">
    <property type="entry name" value="Cyanovirin-N_sf"/>
</dbReference>
<comment type="caution">
    <text evidence="2">The sequence shown here is derived from an EMBL/GenBank/DDBJ whole genome shotgun (WGS) entry which is preliminary data.</text>
</comment>
<organism evidence="2 3">
    <name type="scientific">Aspergillus udagawae</name>
    <dbReference type="NCBI Taxonomy" id="91492"/>
    <lineage>
        <taxon>Eukaryota</taxon>
        <taxon>Fungi</taxon>
        <taxon>Dikarya</taxon>
        <taxon>Ascomycota</taxon>
        <taxon>Pezizomycotina</taxon>
        <taxon>Eurotiomycetes</taxon>
        <taxon>Eurotiomycetidae</taxon>
        <taxon>Eurotiales</taxon>
        <taxon>Aspergillaceae</taxon>
        <taxon>Aspergillus</taxon>
        <taxon>Aspergillus subgen. Fumigati</taxon>
    </lineage>
</organism>
<dbReference type="EMBL" id="BLKC01000067">
    <property type="protein sequence ID" value="GFF46922.1"/>
    <property type="molecule type" value="Genomic_DNA"/>
</dbReference>
<feature type="domain" description="Cyanovirin-N" evidence="1">
    <location>
        <begin position="3"/>
        <end position="48"/>
    </location>
</feature>
<evidence type="ECO:0000313" key="3">
    <source>
        <dbReference type="Proteomes" id="UP000465221"/>
    </source>
</evidence>
<name>A0A8H3S5G3_9EURO</name>
<dbReference type="Gene3D" id="2.30.60.10">
    <property type="entry name" value="Cyanovirin-N"/>
    <property type="match status" value="1"/>
</dbReference>
<reference evidence="2 3" key="1">
    <citation type="submission" date="2020-01" db="EMBL/GenBank/DDBJ databases">
        <title>Draft genome sequence of Aspergillus udagawae IFM 46972.</title>
        <authorList>
            <person name="Takahashi H."/>
            <person name="Yaguchi T."/>
        </authorList>
    </citation>
    <scope>NUCLEOTIDE SEQUENCE [LARGE SCALE GENOMIC DNA]</scope>
    <source>
        <strain evidence="2 3">IFM 46972</strain>
    </source>
</reference>
<proteinExistence type="predicted"/>